<evidence type="ECO:0000256" key="3">
    <source>
        <dbReference type="ARBA" id="ARBA00012374"/>
    </source>
</evidence>
<keyword evidence="14" id="KW-0133">Cell shape</keyword>
<dbReference type="GO" id="GO:0008360">
    <property type="term" value="P:regulation of cell shape"/>
    <property type="evidence" value="ECO:0007669"/>
    <property type="project" value="UniProtKB-KW"/>
</dbReference>
<dbReference type="Pfam" id="PF02673">
    <property type="entry name" value="BacA"/>
    <property type="match status" value="1"/>
</dbReference>
<keyword evidence="7 14" id="KW-0378">Hydrolase</keyword>
<feature type="transmembrane region" description="Helical" evidence="14">
    <location>
        <begin position="187"/>
        <end position="208"/>
    </location>
</feature>
<evidence type="ECO:0000256" key="4">
    <source>
        <dbReference type="ARBA" id="ARBA00021581"/>
    </source>
</evidence>
<dbReference type="PANTHER" id="PTHR30622">
    <property type="entry name" value="UNDECAPRENYL-DIPHOSPHATASE"/>
    <property type="match status" value="1"/>
</dbReference>
<organism evidence="15 16">
    <name type="scientific">Candidatus Magasanikbacteria bacterium CG11_big_fil_rev_8_21_14_0_20_39_34</name>
    <dbReference type="NCBI Taxonomy" id="1974653"/>
    <lineage>
        <taxon>Bacteria</taxon>
        <taxon>Candidatus Magasanikiibacteriota</taxon>
    </lineage>
</organism>
<evidence type="ECO:0000256" key="8">
    <source>
        <dbReference type="ARBA" id="ARBA00022989"/>
    </source>
</evidence>
<keyword evidence="14" id="KW-0573">Peptidoglycan synthesis</keyword>
<dbReference type="NCBIfam" id="NF001393">
    <property type="entry name" value="PRK00281.2-4"/>
    <property type="match status" value="1"/>
</dbReference>
<keyword evidence="6 14" id="KW-0812">Transmembrane</keyword>
<feature type="transmembrane region" description="Helical" evidence="14">
    <location>
        <begin position="220"/>
        <end position="243"/>
    </location>
</feature>
<feature type="transmembrane region" description="Helical" evidence="14">
    <location>
        <begin position="249"/>
        <end position="268"/>
    </location>
</feature>
<feature type="transmembrane region" description="Helical" evidence="14">
    <location>
        <begin position="88"/>
        <end position="106"/>
    </location>
</feature>
<evidence type="ECO:0000256" key="5">
    <source>
        <dbReference type="ARBA" id="ARBA00022475"/>
    </source>
</evidence>
<comment type="miscellaneous">
    <text evidence="14">Bacitracin is thought to be involved in the inhibition of peptidoglycan synthesis by sequestering undecaprenyl diphosphate, thereby reducing the pool of lipid carrier available.</text>
</comment>
<evidence type="ECO:0000256" key="10">
    <source>
        <dbReference type="ARBA" id="ARBA00023251"/>
    </source>
</evidence>
<evidence type="ECO:0000256" key="11">
    <source>
        <dbReference type="ARBA" id="ARBA00032707"/>
    </source>
</evidence>
<dbReference type="AlphaFoldDB" id="A0A2H0N4P6"/>
<evidence type="ECO:0000256" key="9">
    <source>
        <dbReference type="ARBA" id="ARBA00023136"/>
    </source>
</evidence>
<keyword evidence="5 14" id="KW-1003">Cell membrane</keyword>
<evidence type="ECO:0000256" key="13">
    <source>
        <dbReference type="ARBA" id="ARBA00047594"/>
    </source>
</evidence>
<dbReference type="NCBIfam" id="TIGR00753">
    <property type="entry name" value="undec_PP_bacA"/>
    <property type="match status" value="1"/>
</dbReference>
<dbReference type="PANTHER" id="PTHR30622:SF4">
    <property type="entry name" value="UNDECAPRENYL-DIPHOSPHATASE"/>
    <property type="match status" value="1"/>
</dbReference>
<evidence type="ECO:0000256" key="7">
    <source>
        <dbReference type="ARBA" id="ARBA00022801"/>
    </source>
</evidence>
<accession>A0A2H0N4P6</accession>
<dbReference type="EC" id="3.6.1.27" evidence="3 14"/>
<keyword evidence="8 14" id="KW-1133">Transmembrane helix</keyword>
<dbReference type="Proteomes" id="UP000229600">
    <property type="component" value="Unassembled WGS sequence"/>
</dbReference>
<name>A0A2H0N4P6_9BACT</name>
<keyword evidence="10 14" id="KW-0046">Antibiotic resistance</keyword>
<dbReference type="GO" id="GO:0005886">
    <property type="term" value="C:plasma membrane"/>
    <property type="evidence" value="ECO:0007669"/>
    <property type="project" value="UniProtKB-SubCell"/>
</dbReference>
<protein>
    <recommendedName>
        <fullName evidence="4 14">Undecaprenyl-diphosphatase</fullName>
        <ecNumber evidence="3 14">3.6.1.27</ecNumber>
    </recommendedName>
    <alternativeName>
        <fullName evidence="12 14">Bacitracin resistance protein</fullName>
    </alternativeName>
    <alternativeName>
        <fullName evidence="11 14">Undecaprenyl pyrophosphate phosphatase</fullName>
    </alternativeName>
</protein>
<evidence type="ECO:0000256" key="14">
    <source>
        <dbReference type="HAMAP-Rule" id="MF_01006"/>
    </source>
</evidence>
<dbReference type="GO" id="GO:0009252">
    <property type="term" value="P:peptidoglycan biosynthetic process"/>
    <property type="evidence" value="ECO:0007669"/>
    <property type="project" value="UniProtKB-KW"/>
</dbReference>
<sequence>MGILQAVTLGVVQGLTEFLPVSSSGHLIFFPHLFGWGDQGITFDVVLHLGTLVAVVVYFRKKLWSIIIELLKKKNWQQKFKESDDGRMGWFLFLSIIPAGLVGLLLGDMVEEHLRSTHLVALSLIFWGIVLWFADEFSERNKNHTDLTWKRVISIACAQALALIPGTSRSGVTMTAGLLSKLSKKDAAEFSFLMSVPIIFLAGGLKILELFKNIHALELNFMSMFIGFIASAVSGFFAIGFLLKMIQKWSFKPFAVYRILIGILILLFL</sequence>
<comment type="similarity">
    <text evidence="2 14">Belongs to the UppP family.</text>
</comment>
<dbReference type="InterPro" id="IPR003824">
    <property type="entry name" value="UppP"/>
</dbReference>
<comment type="subcellular location">
    <subcellularLocation>
        <location evidence="1 14">Cell membrane</location>
        <topology evidence="1 14">Multi-pass membrane protein</topology>
    </subcellularLocation>
</comment>
<evidence type="ECO:0000256" key="1">
    <source>
        <dbReference type="ARBA" id="ARBA00004651"/>
    </source>
</evidence>
<evidence type="ECO:0000256" key="12">
    <source>
        <dbReference type="ARBA" id="ARBA00032932"/>
    </source>
</evidence>
<dbReference type="GO" id="GO:0046677">
    <property type="term" value="P:response to antibiotic"/>
    <property type="evidence" value="ECO:0007669"/>
    <property type="project" value="UniProtKB-UniRule"/>
</dbReference>
<gene>
    <name evidence="14" type="primary">uppP</name>
    <name evidence="15" type="ORF">COV59_04355</name>
</gene>
<dbReference type="GO" id="GO:0071555">
    <property type="term" value="P:cell wall organization"/>
    <property type="evidence" value="ECO:0007669"/>
    <property type="project" value="UniProtKB-KW"/>
</dbReference>
<evidence type="ECO:0000256" key="6">
    <source>
        <dbReference type="ARBA" id="ARBA00022692"/>
    </source>
</evidence>
<keyword evidence="14" id="KW-0961">Cell wall biogenesis/degradation</keyword>
<feature type="transmembrane region" description="Helical" evidence="14">
    <location>
        <begin position="118"/>
        <end position="135"/>
    </location>
</feature>
<evidence type="ECO:0000313" key="15">
    <source>
        <dbReference type="EMBL" id="PIR03870.1"/>
    </source>
</evidence>
<evidence type="ECO:0000313" key="16">
    <source>
        <dbReference type="Proteomes" id="UP000229600"/>
    </source>
</evidence>
<dbReference type="GO" id="GO:0050380">
    <property type="term" value="F:undecaprenyl-diphosphatase activity"/>
    <property type="evidence" value="ECO:0007669"/>
    <property type="project" value="UniProtKB-UniRule"/>
</dbReference>
<comment type="caution">
    <text evidence="15">The sequence shown here is derived from an EMBL/GenBank/DDBJ whole genome shotgun (WGS) entry which is preliminary data.</text>
</comment>
<proteinExistence type="inferred from homology"/>
<comment type="function">
    <text evidence="14">Catalyzes the dephosphorylation of undecaprenyl diphosphate (UPP). Confers resistance to bacitracin.</text>
</comment>
<feature type="transmembrane region" description="Helical" evidence="14">
    <location>
        <begin position="40"/>
        <end position="59"/>
    </location>
</feature>
<keyword evidence="9 14" id="KW-0472">Membrane</keyword>
<dbReference type="EMBL" id="PCWN01000008">
    <property type="protein sequence ID" value="PIR03870.1"/>
    <property type="molecule type" value="Genomic_DNA"/>
</dbReference>
<dbReference type="HAMAP" id="MF_01006">
    <property type="entry name" value="Undec_diphosphatase"/>
    <property type="match status" value="1"/>
</dbReference>
<reference evidence="15 16" key="1">
    <citation type="submission" date="2017-09" db="EMBL/GenBank/DDBJ databases">
        <title>Depth-based differentiation of microbial function through sediment-hosted aquifers and enrichment of novel symbionts in the deep terrestrial subsurface.</title>
        <authorList>
            <person name="Probst A.J."/>
            <person name="Ladd B."/>
            <person name="Jarett J.K."/>
            <person name="Geller-Mcgrath D.E."/>
            <person name="Sieber C.M."/>
            <person name="Emerson J.B."/>
            <person name="Anantharaman K."/>
            <person name="Thomas B.C."/>
            <person name="Malmstrom R."/>
            <person name="Stieglmeier M."/>
            <person name="Klingl A."/>
            <person name="Woyke T."/>
            <person name="Ryan C.M."/>
            <person name="Banfield J.F."/>
        </authorList>
    </citation>
    <scope>NUCLEOTIDE SEQUENCE [LARGE SCALE GENOMIC DNA]</scope>
    <source>
        <strain evidence="15">CG11_big_fil_rev_8_21_14_0_20_39_34</strain>
    </source>
</reference>
<comment type="catalytic activity">
    <reaction evidence="13 14">
        <text>di-trans,octa-cis-undecaprenyl diphosphate + H2O = di-trans,octa-cis-undecaprenyl phosphate + phosphate + H(+)</text>
        <dbReference type="Rhea" id="RHEA:28094"/>
        <dbReference type="ChEBI" id="CHEBI:15377"/>
        <dbReference type="ChEBI" id="CHEBI:15378"/>
        <dbReference type="ChEBI" id="CHEBI:43474"/>
        <dbReference type="ChEBI" id="CHEBI:58405"/>
        <dbReference type="ChEBI" id="CHEBI:60392"/>
        <dbReference type="EC" id="3.6.1.27"/>
    </reaction>
</comment>
<evidence type="ECO:0000256" key="2">
    <source>
        <dbReference type="ARBA" id="ARBA00010621"/>
    </source>
</evidence>